<dbReference type="Proteomes" id="UP000676336">
    <property type="component" value="Unassembled WGS sequence"/>
</dbReference>
<gene>
    <name evidence="1" type="ORF">SMN809_LOCUS85659</name>
</gene>
<sequence length="56" mass="6494">HVVTKTLPPLPPPPRTVVIEKLPPLPPKPRDIIIERWVPYESMHKRKVIVQRAEEA</sequence>
<evidence type="ECO:0000313" key="2">
    <source>
        <dbReference type="Proteomes" id="UP000676336"/>
    </source>
</evidence>
<feature type="non-terminal residue" evidence="1">
    <location>
        <position position="56"/>
    </location>
</feature>
<comment type="caution">
    <text evidence="1">The sequence shown here is derived from an EMBL/GenBank/DDBJ whole genome shotgun (WGS) entry which is preliminary data.</text>
</comment>
<protein>
    <submittedName>
        <fullName evidence="1">Uncharacterized protein</fullName>
    </submittedName>
</protein>
<reference evidence="1" key="1">
    <citation type="submission" date="2021-02" db="EMBL/GenBank/DDBJ databases">
        <authorList>
            <person name="Nowell W R."/>
        </authorList>
    </citation>
    <scope>NUCLEOTIDE SEQUENCE</scope>
</reference>
<organism evidence="1 2">
    <name type="scientific">Rotaria magnacalcarata</name>
    <dbReference type="NCBI Taxonomy" id="392030"/>
    <lineage>
        <taxon>Eukaryota</taxon>
        <taxon>Metazoa</taxon>
        <taxon>Spiralia</taxon>
        <taxon>Gnathifera</taxon>
        <taxon>Rotifera</taxon>
        <taxon>Eurotatoria</taxon>
        <taxon>Bdelloidea</taxon>
        <taxon>Philodinida</taxon>
        <taxon>Philodinidae</taxon>
        <taxon>Rotaria</taxon>
    </lineage>
</organism>
<evidence type="ECO:0000313" key="1">
    <source>
        <dbReference type="EMBL" id="CAF5228237.1"/>
    </source>
</evidence>
<proteinExistence type="predicted"/>
<name>A0A8S3K6W0_9BILA</name>
<accession>A0A8S3K6W0</accession>
<feature type="non-terminal residue" evidence="1">
    <location>
        <position position="1"/>
    </location>
</feature>
<dbReference type="EMBL" id="CAJOBI010366125">
    <property type="protein sequence ID" value="CAF5228237.1"/>
    <property type="molecule type" value="Genomic_DNA"/>
</dbReference>
<dbReference type="AlphaFoldDB" id="A0A8S3K6W0"/>